<gene>
    <name evidence="1" type="ORF">GGR04_001578</name>
</gene>
<protein>
    <submittedName>
        <fullName evidence="1">Uncharacterized protein</fullName>
    </submittedName>
</protein>
<keyword evidence="2" id="KW-1185">Reference proteome</keyword>
<name>A0A7W6H437_9HYPH</name>
<dbReference type="Proteomes" id="UP000542776">
    <property type="component" value="Unassembled WGS sequence"/>
</dbReference>
<reference evidence="1 2" key="1">
    <citation type="submission" date="2020-08" db="EMBL/GenBank/DDBJ databases">
        <title>Genomic Encyclopedia of Type Strains, Phase IV (KMG-IV): sequencing the most valuable type-strain genomes for metagenomic binning, comparative biology and taxonomic classification.</title>
        <authorList>
            <person name="Goeker M."/>
        </authorList>
    </citation>
    <scope>NUCLEOTIDE SEQUENCE [LARGE SCALE GENOMIC DNA]</scope>
    <source>
        <strain evidence="1 2">DSM 102238</strain>
    </source>
</reference>
<proteinExistence type="predicted"/>
<sequence length="103" mass="11529">MAARPEPYRPRRFDGLGLWPVGDGVLKAYGISATPEPVETARIDAAKACVAALTIEGPDGGFVILHRGEEAMWLLVHWWMPGGMLAERLFPSRPRHRRRLPCR</sequence>
<dbReference type="AlphaFoldDB" id="A0A7W6H437"/>
<evidence type="ECO:0000313" key="1">
    <source>
        <dbReference type="EMBL" id="MBB3997742.1"/>
    </source>
</evidence>
<evidence type="ECO:0000313" key="2">
    <source>
        <dbReference type="Proteomes" id="UP000542776"/>
    </source>
</evidence>
<dbReference type="RefSeq" id="WP_183199277.1">
    <property type="nucleotide sequence ID" value="NZ_JACIEK010000002.1"/>
</dbReference>
<organism evidence="1 2">
    <name type="scientific">Aureimonas pseudogalii</name>
    <dbReference type="NCBI Taxonomy" id="1744844"/>
    <lineage>
        <taxon>Bacteria</taxon>
        <taxon>Pseudomonadati</taxon>
        <taxon>Pseudomonadota</taxon>
        <taxon>Alphaproteobacteria</taxon>
        <taxon>Hyphomicrobiales</taxon>
        <taxon>Aurantimonadaceae</taxon>
        <taxon>Aureimonas</taxon>
    </lineage>
</organism>
<dbReference type="EMBL" id="JACIEK010000002">
    <property type="protein sequence ID" value="MBB3997742.1"/>
    <property type="molecule type" value="Genomic_DNA"/>
</dbReference>
<accession>A0A7W6H437</accession>
<comment type="caution">
    <text evidence="1">The sequence shown here is derived from an EMBL/GenBank/DDBJ whole genome shotgun (WGS) entry which is preliminary data.</text>
</comment>